<name>A0A0R1WDC5_9LACO</name>
<dbReference type="EMBL" id="AZGF01000005">
    <property type="protein sequence ID" value="KRM12854.1"/>
    <property type="molecule type" value="Genomic_DNA"/>
</dbReference>
<reference evidence="2 3" key="1">
    <citation type="journal article" date="2015" name="Genome Announc.">
        <title>Expanding the biotechnology potential of lactobacilli through comparative genomics of 213 strains and associated genera.</title>
        <authorList>
            <person name="Sun Z."/>
            <person name="Harris H.M."/>
            <person name="McCann A."/>
            <person name="Guo C."/>
            <person name="Argimon S."/>
            <person name="Zhang W."/>
            <person name="Yang X."/>
            <person name="Jeffery I.B."/>
            <person name="Cooney J.C."/>
            <person name="Kagawa T.F."/>
            <person name="Liu W."/>
            <person name="Song Y."/>
            <person name="Salvetti E."/>
            <person name="Wrobel A."/>
            <person name="Rasinkangas P."/>
            <person name="Parkhill J."/>
            <person name="Rea M.C."/>
            <person name="O'Sullivan O."/>
            <person name="Ritari J."/>
            <person name="Douillard F.P."/>
            <person name="Paul Ross R."/>
            <person name="Yang R."/>
            <person name="Briner A.E."/>
            <person name="Felis G.E."/>
            <person name="de Vos W.M."/>
            <person name="Barrangou R."/>
            <person name="Klaenhammer T.R."/>
            <person name="Caufield P.W."/>
            <person name="Cui Y."/>
            <person name="Zhang H."/>
            <person name="O'Toole P.W."/>
        </authorList>
    </citation>
    <scope>NUCLEOTIDE SEQUENCE [LARGE SCALE GENOMIC DNA]</scope>
    <source>
        <strain evidence="2 3">DSM 5007</strain>
    </source>
</reference>
<dbReference type="AlphaFoldDB" id="A0A0R1WDC5"/>
<keyword evidence="3" id="KW-1185">Reference proteome</keyword>
<keyword evidence="1" id="KW-0472">Membrane</keyword>
<evidence type="ECO:0000256" key="1">
    <source>
        <dbReference type="SAM" id="Phobius"/>
    </source>
</evidence>
<keyword evidence="1" id="KW-0812">Transmembrane</keyword>
<evidence type="ECO:0000313" key="3">
    <source>
        <dbReference type="Proteomes" id="UP000051820"/>
    </source>
</evidence>
<organism evidence="2 3">
    <name type="scientific">Paucilactobacillus suebicus DSM 5007 = KCTC 3549</name>
    <dbReference type="NCBI Taxonomy" id="1423807"/>
    <lineage>
        <taxon>Bacteria</taxon>
        <taxon>Bacillati</taxon>
        <taxon>Bacillota</taxon>
        <taxon>Bacilli</taxon>
        <taxon>Lactobacillales</taxon>
        <taxon>Lactobacillaceae</taxon>
        <taxon>Paucilactobacillus</taxon>
    </lineage>
</organism>
<dbReference type="Proteomes" id="UP000051820">
    <property type="component" value="Unassembled WGS sequence"/>
</dbReference>
<dbReference type="PATRIC" id="fig|1423807.3.peg.2085"/>
<accession>A0A0R1WDC5</accession>
<feature type="transmembrane region" description="Helical" evidence="1">
    <location>
        <begin position="28"/>
        <end position="54"/>
    </location>
</feature>
<sequence>MIFGVYKLNEYRHDLTKRTRRQMLSMSFMMLASITLLFHGMAAMIAGLVLILAADAVLIHMPEDNSKK</sequence>
<dbReference type="STRING" id="1423807.FD16_GL002033"/>
<gene>
    <name evidence="2" type="ORF">FD16_GL002033</name>
</gene>
<proteinExistence type="predicted"/>
<comment type="caution">
    <text evidence="2">The sequence shown here is derived from an EMBL/GenBank/DDBJ whole genome shotgun (WGS) entry which is preliminary data.</text>
</comment>
<keyword evidence="1" id="KW-1133">Transmembrane helix</keyword>
<evidence type="ECO:0000313" key="2">
    <source>
        <dbReference type="EMBL" id="KRM12854.1"/>
    </source>
</evidence>
<protein>
    <submittedName>
        <fullName evidence="2">Uncharacterized protein</fullName>
    </submittedName>
</protein>